<reference evidence="1 2" key="1">
    <citation type="journal article" date="2019" name="Int. J. Syst. Evol. Microbiol.">
        <title>The Global Catalogue of Microorganisms (GCM) 10K type strain sequencing project: providing services to taxonomists for standard genome sequencing and annotation.</title>
        <authorList>
            <consortium name="The Broad Institute Genomics Platform"/>
            <consortium name="The Broad Institute Genome Sequencing Center for Infectious Disease"/>
            <person name="Wu L."/>
            <person name="Ma J."/>
        </authorList>
    </citation>
    <scope>NUCLEOTIDE SEQUENCE [LARGE SCALE GENOMIC DNA]</scope>
    <source>
        <strain evidence="1 2">JCM 4805</strain>
    </source>
</reference>
<proteinExistence type="predicted"/>
<protein>
    <submittedName>
        <fullName evidence="1">Uncharacterized protein</fullName>
    </submittedName>
</protein>
<organism evidence="1 2">
    <name type="scientific">Streptomyces olivaceiscleroticus</name>
    <dbReference type="NCBI Taxonomy" id="68245"/>
    <lineage>
        <taxon>Bacteria</taxon>
        <taxon>Bacillati</taxon>
        <taxon>Actinomycetota</taxon>
        <taxon>Actinomycetes</taxon>
        <taxon>Kitasatosporales</taxon>
        <taxon>Streptomycetaceae</taxon>
        <taxon>Streptomyces</taxon>
    </lineage>
</organism>
<keyword evidence="2" id="KW-1185">Reference proteome</keyword>
<evidence type="ECO:0000313" key="2">
    <source>
        <dbReference type="Proteomes" id="UP001500909"/>
    </source>
</evidence>
<dbReference type="Proteomes" id="UP001500909">
    <property type="component" value="Unassembled WGS sequence"/>
</dbReference>
<gene>
    <name evidence="1" type="ORF">GCM10010361_55730</name>
</gene>
<dbReference type="RefSeq" id="WP_052866910.1">
    <property type="nucleotide sequence ID" value="NZ_BAAABY010000040.1"/>
</dbReference>
<name>A0ABN1ATV6_9ACTN</name>
<sequence>MDLYCHTCHSYEEHREPTKKEKAALRPRVNKKNVDDHVICTNPGCGHVRTTWTPCATENGHIRAS</sequence>
<accession>A0ABN1ATV6</accession>
<evidence type="ECO:0000313" key="1">
    <source>
        <dbReference type="EMBL" id="GAA0483708.1"/>
    </source>
</evidence>
<comment type="caution">
    <text evidence="1">The sequence shown here is derived from an EMBL/GenBank/DDBJ whole genome shotgun (WGS) entry which is preliminary data.</text>
</comment>
<dbReference type="EMBL" id="BAAABY010000040">
    <property type="protein sequence ID" value="GAA0483708.1"/>
    <property type="molecule type" value="Genomic_DNA"/>
</dbReference>